<proteinExistence type="predicted"/>
<dbReference type="Proteomes" id="UP000014760">
    <property type="component" value="Unassembled WGS sequence"/>
</dbReference>
<reference evidence="3 5" key="2">
    <citation type="journal article" date="2013" name="Nature">
        <title>Insights into bilaterian evolution from three spiralian genomes.</title>
        <authorList>
            <person name="Simakov O."/>
            <person name="Marletaz F."/>
            <person name="Cho S.J."/>
            <person name="Edsinger-Gonzales E."/>
            <person name="Havlak P."/>
            <person name="Hellsten U."/>
            <person name="Kuo D.H."/>
            <person name="Larsson T."/>
            <person name="Lv J."/>
            <person name="Arendt D."/>
            <person name="Savage R."/>
            <person name="Osoegawa K."/>
            <person name="de Jong P."/>
            <person name="Grimwood J."/>
            <person name="Chapman J.A."/>
            <person name="Shapiro H."/>
            <person name="Aerts A."/>
            <person name="Otillar R.P."/>
            <person name="Terry A.Y."/>
            <person name="Boore J.L."/>
            <person name="Grigoriev I.V."/>
            <person name="Lindberg D.R."/>
            <person name="Seaver E.C."/>
            <person name="Weisblat D.A."/>
            <person name="Putnam N.H."/>
            <person name="Rokhsar D.S."/>
        </authorList>
    </citation>
    <scope>NUCLEOTIDE SEQUENCE</scope>
    <source>
        <strain evidence="3 5">I ESC-2004</strain>
    </source>
</reference>
<dbReference type="EMBL" id="KB298452">
    <property type="protein sequence ID" value="ELU09179.1"/>
    <property type="molecule type" value="Genomic_DNA"/>
</dbReference>
<reference evidence="5" key="1">
    <citation type="submission" date="2012-12" db="EMBL/GenBank/DDBJ databases">
        <authorList>
            <person name="Hellsten U."/>
            <person name="Grimwood J."/>
            <person name="Chapman J.A."/>
            <person name="Shapiro H."/>
            <person name="Aerts A."/>
            <person name="Otillar R.P."/>
            <person name="Terry A.Y."/>
            <person name="Boore J.L."/>
            <person name="Simakov O."/>
            <person name="Marletaz F."/>
            <person name="Cho S.-J."/>
            <person name="Edsinger-Gonzales E."/>
            <person name="Havlak P."/>
            <person name="Kuo D.-H."/>
            <person name="Larsson T."/>
            <person name="Lv J."/>
            <person name="Arendt D."/>
            <person name="Savage R."/>
            <person name="Osoegawa K."/>
            <person name="de Jong P."/>
            <person name="Lindberg D.R."/>
            <person name="Seaver E.C."/>
            <person name="Weisblat D.A."/>
            <person name="Putnam N.H."/>
            <person name="Grigoriev I.V."/>
            <person name="Rokhsar D.S."/>
        </authorList>
    </citation>
    <scope>NUCLEOTIDE SEQUENCE</scope>
    <source>
        <strain evidence="5">I ESC-2004</strain>
    </source>
</reference>
<feature type="region of interest" description="Disordered" evidence="1">
    <location>
        <begin position="1"/>
        <end position="231"/>
    </location>
</feature>
<sequence length="400" mass="45122">MDKIGSYDSDEGRSPAMASPSVDEKLPEVARSESSSTKAASPLHSESGSESSADEKKDKVTTAKGHKEGSDAESSEEEGSEFSAGSSDEDEKKEKKLSKPEPTSSKAPSKRSRSRSRSRDRRHRRRRRSGERKRHEHRRRRRSRSRHGRSKRSHSRERRRKRRSRSRSRSRSRRSRHDSQGRKRRSSHRRRPRSRSPPRNFKEVMKQQLLHANNGGGPSSADSRPVSVTMPTSGSANMVTMCASGEKVTPQQALLQTMAAVHQRAQETTGVSIPKFYNPAAVNPMKYAEQVQKRKLLWGKDKKAAVADEKCTTQWKATTFTGDQTGEQAAKFRRLMGMKAAESARSAGEELSEEQSRKQDELFQQLNHQYEFARMTTHTHRGIGLGFASQGMPGPNTQQR</sequence>
<evidence type="ECO:0000313" key="5">
    <source>
        <dbReference type="Proteomes" id="UP000014760"/>
    </source>
</evidence>
<dbReference type="Pfam" id="PF15477">
    <property type="entry name" value="SMAP"/>
    <property type="match status" value="1"/>
</dbReference>
<feature type="region of interest" description="Disordered" evidence="1">
    <location>
        <begin position="341"/>
        <end position="360"/>
    </location>
</feature>
<feature type="compositionally biased region" description="Basic and acidic residues" evidence="1">
    <location>
        <begin position="53"/>
        <end position="70"/>
    </location>
</feature>
<feature type="non-terminal residue" evidence="3">
    <location>
        <position position="1"/>
    </location>
</feature>
<feature type="compositionally biased region" description="Basic and acidic residues" evidence="1">
    <location>
        <begin position="1"/>
        <end position="13"/>
    </location>
</feature>
<dbReference type="EMBL" id="AMQN01006468">
    <property type="status" value="NOT_ANNOTATED_CDS"/>
    <property type="molecule type" value="Genomic_DNA"/>
</dbReference>
<dbReference type="OrthoDB" id="1928974at2759"/>
<dbReference type="PANTHER" id="PTHR22426">
    <property type="entry name" value="ARGININE_SERINE-RICH COILED-COIL PROTEIN 2"/>
    <property type="match status" value="1"/>
</dbReference>
<reference evidence="4" key="3">
    <citation type="submission" date="2015-06" db="UniProtKB">
        <authorList>
            <consortium name="EnsemblMetazoa"/>
        </authorList>
    </citation>
    <scope>IDENTIFICATION</scope>
</reference>
<evidence type="ECO:0000259" key="2">
    <source>
        <dbReference type="Pfam" id="PF15477"/>
    </source>
</evidence>
<evidence type="ECO:0000256" key="1">
    <source>
        <dbReference type="SAM" id="MobiDB-lite"/>
    </source>
</evidence>
<evidence type="ECO:0000313" key="3">
    <source>
        <dbReference type="EMBL" id="ELU09179.1"/>
    </source>
</evidence>
<accession>R7URN4</accession>
<name>R7URN4_CAPTE</name>
<feature type="compositionally biased region" description="Basic and acidic residues" evidence="1">
    <location>
        <begin position="22"/>
        <end position="31"/>
    </location>
</feature>
<protein>
    <recommendedName>
        <fullName evidence="2">Small acidic protein-like domain-containing protein</fullName>
    </recommendedName>
</protein>
<organism evidence="3">
    <name type="scientific">Capitella teleta</name>
    <name type="common">Polychaete worm</name>
    <dbReference type="NCBI Taxonomy" id="283909"/>
    <lineage>
        <taxon>Eukaryota</taxon>
        <taxon>Metazoa</taxon>
        <taxon>Spiralia</taxon>
        <taxon>Lophotrochozoa</taxon>
        <taxon>Annelida</taxon>
        <taxon>Polychaeta</taxon>
        <taxon>Sedentaria</taxon>
        <taxon>Scolecida</taxon>
        <taxon>Capitellidae</taxon>
        <taxon>Capitella</taxon>
    </lineage>
</organism>
<dbReference type="OMA" id="NSACKCY"/>
<gene>
    <name evidence="3" type="ORF">CAPTEDRAFT_176059</name>
</gene>
<keyword evidence="5" id="KW-1185">Reference proteome</keyword>
<feature type="compositionally biased region" description="Basic residues" evidence="1">
    <location>
        <begin position="108"/>
        <end position="196"/>
    </location>
</feature>
<dbReference type="STRING" id="283909.R7URN4"/>
<feature type="domain" description="Small acidic protein-like" evidence="2">
    <location>
        <begin position="315"/>
        <end position="386"/>
    </location>
</feature>
<dbReference type="PANTHER" id="PTHR22426:SF2">
    <property type="entry name" value="ARGININE_SERINE-RICH COILED-COIL PROTEIN 2"/>
    <property type="match status" value="1"/>
</dbReference>
<evidence type="ECO:0000313" key="4">
    <source>
        <dbReference type="EnsemblMetazoa" id="CapteP176059"/>
    </source>
</evidence>
<dbReference type="InterPro" id="IPR028124">
    <property type="entry name" value="SMAP_dom"/>
</dbReference>
<dbReference type="AlphaFoldDB" id="R7URN4"/>
<dbReference type="HOGENOM" id="CLU_689368_0_0_1"/>
<dbReference type="EnsemblMetazoa" id="CapteT176059">
    <property type="protein sequence ID" value="CapteP176059"/>
    <property type="gene ID" value="CapteG176059"/>
</dbReference>
<feature type="compositionally biased region" description="Acidic residues" evidence="1">
    <location>
        <begin position="71"/>
        <end position="80"/>
    </location>
</feature>
<feature type="compositionally biased region" description="Basic and acidic residues" evidence="1">
    <location>
        <begin position="90"/>
        <end position="99"/>
    </location>
</feature>